<evidence type="ECO:0000313" key="3">
    <source>
        <dbReference type="EMBL" id="RAO78217.1"/>
    </source>
</evidence>
<name>A0A328P7F0_9GAMM</name>
<dbReference type="PANTHER" id="PTHR35037:SF3">
    <property type="entry name" value="C-TERMINAL REGION OF AIDA-LIKE PROTEIN"/>
    <property type="match status" value="1"/>
</dbReference>
<dbReference type="InterPro" id="IPR012332">
    <property type="entry name" value="Autotransporter_pectin_lyase_C"/>
</dbReference>
<dbReference type="Proteomes" id="UP000248926">
    <property type="component" value="Unassembled WGS sequence"/>
</dbReference>
<keyword evidence="1" id="KW-0732">Signal</keyword>
<reference evidence="3 4" key="1">
    <citation type="journal article" date="2018" name="Genet. Mol. Biol.">
        <title>The genome sequence of Dyella jiangningensis FCAV SCS01 from a lignocellulose-decomposing microbial consortium metagenome reveals potential for biotechnological applications.</title>
        <authorList>
            <person name="Desiderato J.G."/>
            <person name="Alvarenga D.O."/>
            <person name="Constancio M.T.L."/>
            <person name="Alves L.M.C."/>
            <person name="Varani A.M."/>
        </authorList>
    </citation>
    <scope>NUCLEOTIDE SEQUENCE [LARGE SCALE GENOMIC DNA]</scope>
    <source>
        <strain evidence="3 4">FCAV SCS01</strain>
    </source>
</reference>
<comment type="caution">
    <text evidence="3">The sequence shown here is derived from an EMBL/GenBank/DDBJ whole genome shotgun (WGS) entry which is preliminary data.</text>
</comment>
<dbReference type="InterPro" id="IPR005546">
    <property type="entry name" value="Autotransporte_beta"/>
</dbReference>
<dbReference type="Pfam" id="PF13018">
    <property type="entry name" value="ESPR"/>
    <property type="match status" value="1"/>
</dbReference>
<protein>
    <recommendedName>
        <fullName evidence="2">Autotransporter domain-containing protein</fullName>
    </recommendedName>
</protein>
<dbReference type="Gene3D" id="2.40.128.130">
    <property type="entry name" value="Autotransporter beta-domain"/>
    <property type="match status" value="1"/>
</dbReference>
<evidence type="ECO:0000313" key="4">
    <source>
        <dbReference type="Proteomes" id="UP000248926"/>
    </source>
</evidence>
<dbReference type="NCBIfam" id="TIGR02601">
    <property type="entry name" value="autotrns_rpt"/>
    <property type="match status" value="11"/>
</dbReference>
<dbReference type="InterPro" id="IPR024973">
    <property type="entry name" value="ESPR"/>
</dbReference>
<dbReference type="Pfam" id="PF03797">
    <property type="entry name" value="Autotransporter"/>
    <property type="match status" value="1"/>
</dbReference>
<dbReference type="InterPro" id="IPR011050">
    <property type="entry name" value="Pectin_lyase_fold/virulence"/>
</dbReference>
<dbReference type="Pfam" id="PF12951">
    <property type="entry name" value="PATR"/>
    <property type="match status" value="13"/>
</dbReference>
<dbReference type="Gene3D" id="2.160.20.20">
    <property type="match status" value="4"/>
</dbReference>
<evidence type="ECO:0000256" key="1">
    <source>
        <dbReference type="ARBA" id="ARBA00022729"/>
    </source>
</evidence>
<accession>A0A328P7F0</accession>
<dbReference type="InterPro" id="IPR013425">
    <property type="entry name" value="Autotrns_rpt"/>
</dbReference>
<dbReference type="SUPFAM" id="SSF51126">
    <property type="entry name" value="Pectin lyase-like"/>
    <property type="match status" value="3"/>
</dbReference>
<gene>
    <name evidence="3" type="ORF">CA260_10470</name>
</gene>
<evidence type="ECO:0000259" key="2">
    <source>
        <dbReference type="PROSITE" id="PS51208"/>
    </source>
</evidence>
<proteinExistence type="predicted"/>
<dbReference type="InterPro" id="IPR051551">
    <property type="entry name" value="Autotransporter_adhesion"/>
</dbReference>
<dbReference type="EMBL" id="NFZS01000001">
    <property type="protein sequence ID" value="RAO78217.1"/>
    <property type="molecule type" value="Genomic_DNA"/>
</dbReference>
<dbReference type="PROSITE" id="PS51208">
    <property type="entry name" value="AUTOTRANSPORTER"/>
    <property type="match status" value="1"/>
</dbReference>
<organism evidence="3 4">
    <name type="scientific">Dyella jiangningensis</name>
    <dbReference type="NCBI Taxonomy" id="1379159"/>
    <lineage>
        <taxon>Bacteria</taxon>
        <taxon>Pseudomonadati</taxon>
        <taxon>Pseudomonadota</taxon>
        <taxon>Gammaproteobacteria</taxon>
        <taxon>Lysobacterales</taxon>
        <taxon>Rhodanobacteraceae</taxon>
        <taxon>Dyella</taxon>
    </lineage>
</organism>
<dbReference type="InterPro" id="IPR036709">
    <property type="entry name" value="Autotransporte_beta_dom_sf"/>
</dbReference>
<dbReference type="PANTHER" id="PTHR35037">
    <property type="entry name" value="C-TERMINAL REGION OF AIDA-LIKE PROTEIN"/>
    <property type="match status" value="1"/>
</dbReference>
<sequence>MATAHAISGTSKHSLLSQSRNVAWQGFAAGHPPNQTGDNMNRTYRLVWNRALRVLQVASELVSTQAAGQSVSCGTPPAPRRRLIALACVAACAGSIDSAMAACSPINPTNGATVTCSGAANPLAPSYAASADNLTVNVNPGGSLGVLLGLGGTTMSLTGNGTTLNNAGTIDPSLLGQLSLLSSGTVIGNPNLGASIPGSTVTVTNQGTMNGTVGLLGLNLPDLTGMALAVRNGAGGTTTISNAGSIGSSALLGVSLLGSDAPVVAVYGGSQINFTNTGTITGRTAFEGSAAGNAFINAGTIFGSVSMGTNSTNTFTAVTGSSVYAAGSLGQNPMGVLGTNLNFAPTGQIDGGAGGSNTLVLQNATTGAGSGATGTGFASSGTYVNFQNLVVNSGTWTLGGSLVDGSTTLNGGVAQFSSDANFGSASSIISNGGAIAGSSSGVMLSTSILLNAGGLTVTGNNDFTLFGQLYGSGALTKSGAGTVSLGSLELYTGDTLIKGGTLALTGAGALLSNASVSLQGSSTFDISGASGNRTIGAVTGDFGTAITLGAHTLTLGDGISTTFGGTISGTGGIITQGGVITLSGANVYTGGTTINTGTLAIGAGGSLAGSGAVTLSFAGSTFDISGATANQTIGGLSGVAGSRVALGTNNLTLGNASNTSFGGTIDGTGGIIKQGAGTFTLSGTNTYTGGTIVNAGTLALGSGGSLAPTGAVLLTAPGSSLDLRAAGAQSMGPLFGTAGSSVLLGAGALTIAPSGSSSTFAGTIGGIAGVVINGTGTETFSGTNTYTGGTSIQSGTLALGFGGALAGGTALTLASAGTFDIAAGGNQTIGTLAGAGGTVSLGSNVLSVSGSGGGSFDGAIRGTGGVTNTANALVLNGTNTYIGLTTVQGGSLTVGDATHTGARVSGDVTVASGASLGGFGTVGGSVTVQNGGHLAPGNPTGTLTVDTDLTLAQGSVLDASFGAPGPDFTTFGSGHNVAVNGNLAINGATLNAIDAGGFGPGLYNLFTYGGTLTETNGGIVPPSGFTIQNLTSTKQINLINTNGLTLTFWNANGLASGTQMGGGSGTWGVAQANWTNATGSITSTRSPFDAFSIFGGAAGTVTVNDVGGLQPVSTQGMQFASDGYHLTGDALTLVAPSAGALSEIRVGDGSGASAGWTTTIDNTLTGVGLNKTGAGTLVLNGVNVYTQGTTLTAGTLSVGSDASLGLNGTAIDFEGGVLRVTGTTYTSTNRAIIFGATGGGFDIADASNTFTVSQSLGGSGSLVKLGAGTLVLSGANSYTGGTTISAGTLRGDAASLQGNITNNALLQFDQTVDGTYGGSMSGTGALVKAGAGALVLSGANSYTGGTTVRAGTLQGDTTSLVGDITNDAALVFDQSADGSFGGDVSGNGSVSKLGTGTVTLTGVNSYTGGTIVAAGALQGTTTSLQGIITDNASLVFNQSTDGVFTGAISGSGALTKTGAGKVTLSGANTYAGGTTISAGILQGDTASLQGAITNNAELVFDQLGAGTFSGVISGSGSVTKQGVGTVALTGANTYTGGTTVAAGALVGSTASLQGNIVDNASLVFDQAAAGTYAGNLSGTGSLTKSGAGVLTLSGISTYSGGTTITAGTLQGDTSNLQGAIADGAALVFDQAANGIFSGTVSGGGSLMKTGAGSLIINTANTLTGATTVSQGALIVGDDSHPTASLAGSVTVSSGAMLAGIGSVGGLDAFGAVKPGNSPGTLTVTGNAVFHPGSSLEVWATPDGQVGRLAVNGSVSILGGSVLTLAQAGPYAPLTQYTILTAGNGVTGTFGGVTSNLLFLTPALSYSSNAVTLSLQRNDVSFASVAQTQSQAATAAALDRLSIASPVYVGMLGLDAATARHALDQLSGEMHASVTTVLADDSRYVRDAINNHLLGTSAAGQQTEGVTNAGTSVWTSGWGHWGNHDGDGNAHTMSANGSGILLGADLPVDAFRVGGVIGHGQGSLSVDEVTSTGHTDSNYAGLYAGWDMGAWRVRGGLAYAWQTVDVTRRIAFGPYTGTAQSSYDANTGQAYIDAGYTFQRGAGTIEPYINLSEVHVRTDAFTEQGTSAALAIQGSSANVSTGILGVRGTLNLGPGGLHAYAGAGWQHAWGDRLPQRQQRFVAGADAFSIYGLPVADNAGVVDLGLRFPIGQMVTADFGYHGQFASGAKDQAARLTLNVAF</sequence>
<feature type="domain" description="Autotransporter" evidence="2">
    <location>
        <begin position="1905"/>
        <end position="2179"/>
    </location>
</feature>
<keyword evidence="4" id="KW-1185">Reference proteome</keyword>
<dbReference type="SUPFAM" id="SSF103515">
    <property type="entry name" value="Autotransporter"/>
    <property type="match status" value="1"/>
</dbReference>
<dbReference type="SMART" id="SM00869">
    <property type="entry name" value="Autotransporter"/>
    <property type="match status" value="1"/>
</dbReference>
<dbReference type="OrthoDB" id="5927866at2"/>